<dbReference type="AlphaFoldDB" id="A0A3S1BW92"/>
<dbReference type="Proteomes" id="UP000271974">
    <property type="component" value="Unassembled WGS sequence"/>
</dbReference>
<dbReference type="OrthoDB" id="10068240at2759"/>
<evidence type="ECO:0000256" key="10">
    <source>
        <dbReference type="ARBA" id="ARBA00023303"/>
    </source>
</evidence>
<evidence type="ECO:0000256" key="8">
    <source>
        <dbReference type="ARBA" id="ARBA00023136"/>
    </source>
</evidence>
<keyword evidence="7 11" id="KW-0406">Ion transport</keyword>
<evidence type="ECO:0000256" key="7">
    <source>
        <dbReference type="ARBA" id="ARBA00023065"/>
    </source>
</evidence>
<keyword evidence="4 11" id="KW-0812">Transmembrane</keyword>
<evidence type="ECO:0000256" key="6">
    <source>
        <dbReference type="ARBA" id="ARBA00023053"/>
    </source>
</evidence>
<evidence type="ECO:0000256" key="9">
    <source>
        <dbReference type="ARBA" id="ARBA00023201"/>
    </source>
</evidence>
<evidence type="ECO:0000256" key="3">
    <source>
        <dbReference type="ARBA" id="ARBA00022461"/>
    </source>
</evidence>
<keyword evidence="9 11" id="KW-0739">Sodium transport</keyword>
<reference evidence="13 14" key="1">
    <citation type="submission" date="2019-01" db="EMBL/GenBank/DDBJ databases">
        <title>A draft genome assembly of the solar-powered sea slug Elysia chlorotica.</title>
        <authorList>
            <person name="Cai H."/>
            <person name="Li Q."/>
            <person name="Fang X."/>
            <person name="Li J."/>
            <person name="Curtis N.E."/>
            <person name="Altenburger A."/>
            <person name="Shibata T."/>
            <person name="Feng M."/>
            <person name="Maeda T."/>
            <person name="Schwartz J.A."/>
            <person name="Shigenobu S."/>
            <person name="Lundholm N."/>
            <person name="Nishiyama T."/>
            <person name="Yang H."/>
            <person name="Hasebe M."/>
            <person name="Li S."/>
            <person name="Pierce S.K."/>
            <person name="Wang J."/>
        </authorList>
    </citation>
    <scope>NUCLEOTIDE SEQUENCE [LARGE SCALE GENOMIC DNA]</scope>
    <source>
        <strain evidence="13">EC2010</strain>
        <tissue evidence="13">Whole organism of an adult</tissue>
    </source>
</reference>
<keyword evidence="6" id="KW-0915">Sodium</keyword>
<dbReference type="GO" id="GO:0005886">
    <property type="term" value="C:plasma membrane"/>
    <property type="evidence" value="ECO:0007669"/>
    <property type="project" value="TreeGrafter"/>
</dbReference>
<gene>
    <name evidence="13" type="ORF">EGW08_015746</name>
</gene>
<organism evidence="13 14">
    <name type="scientific">Elysia chlorotica</name>
    <name type="common">Eastern emerald elysia</name>
    <name type="synonym">Sea slug</name>
    <dbReference type="NCBI Taxonomy" id="188477"/>
    <lineage>
        <taxon>Eukaryota</taxon>
        <taxon>Metazoa</taxon>
        <taxon>Spiralia</taxon>
        <taxon>Lophotrochozoa</taxon>
        <taxon>Mollusca</taxon>
        <taxon>Gastropoda</taxon>
        <taxon>Heterobranchia</taxon>
        <taxon>Euthyneura</taxon>
        <taxon>Panpulmonata</taxon>
        <taxon>Sacoglossa</taxon>
        <taxon>Placobranchoidea</taxon>
        <taxon>Plakobranchidae</taxon>
        <taxon>Elysia</taxon>
    </lineage>
</organism>
<dbReference type="EMBL" id="RQTK01000658">
    <property type="protein sequence ID" value="RUS76492.1"/>
    <property type="molecule type" value="Genomic_DNA"/>
</dbReference>
<protein>
    <submittedName>
        <fullName evidence="13">Uncharacterized protein</fullName>
    </submittedName>
</protein>
<evidence type="ECO:0000256" key="1">
    <source>
        <dbReference type="ARBA" id="ARBA00004141"/>
    </source>
</evidence>
<keyword evidence="10 11" id="KW-0407">Ion channel</keyword>
<keyword evidence="3 11" id="KW-0894">Sodium channel</keyword>
<evidence type="ECO:0000256" key="4">
    <source>
        <dbReference type="ARBA" id="ARBA00022692"/>
    </source>
</evidence>
<evidence type="ECO:0000313" key="13">
    <source>
        <dbReference type="EMBL" id="RUS76492.1"/>
    </source>
</evidence>
<comment type="similarity">
    <text evidence="11">Belongs to the amiloride-sensitive sodium channel (TC 1.A.6) family.</text>
</comment>
<dbReference type="PANTHER" id="PTHR11690:SF248">
    <property type="entry name" value="PICKPOCKET 17, ISOFORM A"/>
    <property type="match status" value="1"/>
</dbReference>
<name>A0A3S1BW92_ELYCH</name>
<dbReference type="PANTHER" id="PTHR11690">
    <property type="entry name" value="AMILORIDE-SENSITIVE SODIUM CHANNEL-RELATED"/>
    <property type="match status" value="1"/>
</dbReference>
<comment type="caution">
    <text evidence="13">The sequence shown here is derived from an EMBL/GenBank/DDBJ whole genome shotgun (WGS) entry which is preliminary data.</text>
</comment>
<evidence type="ECO:0000256" key="5">
    <source>
        <dbReference type="ARBA" id="ARBA00022989"/>
    </source>
</evidence>
<evidence type="ECO:0000256" key="11">
    <source>
        <dbReference type="RuleBase" id="RU000679"/>
    </source>
</evidence>
<evidence type="ECO:0000313" key="14">
    <source>
        <dbReference type="Proteomes" id="UP000271974"/>
    </source>
</evidence>
<dbReference type="GO" id="GO:0015280">
    <property type="term" value="F:ligand-gated sodium channel activity"/>
    <property type="evidence" value="ECO:0007669"/>
    <property type="project" value="TreeGrafter"/>
</dbReference>
<dbReference type="STRING" id="188477.A0A3S1BW92"/>
<dbReference type="InterPro" id="IPR001873">
    <property type="entry name" value="ENaC"/>
</dbReference>
<keyword evidence="2 11" id="KW-0813">Transport</keyword>
<keyword evidence="8 12" id="KW-0472">Membrane</keyword>
<proteinExistence type="inferred from homology"/>
<dbReference type="PRINTS" id="PR01078">
    <property type="entry name" value="AMINACHANNEL"/>
</dbReference>
<dbReference type="Gene3D" id="1.10.287.770">
    <property type="entry name" value="YojJ-like"/>
    <property type="match status" value="1"/>
</dbReference>
<accession>A0A3S1BW92</accession>
<dbReference type="Pfam" id="PF00858">
    <property type="entry name" value="ASC"/>
    <property type="match status" value="1"/>
</dbReference>
<comment type="subcellular location">
    <subcellularLocation>
        <location evidence="1">Membrane</location>
        <topology evidence="1">Multi-pass membrane protein</topology>
    </subcellularLocation>
</comment>
<evidence type="ECO:0000256" key="2">
    <source>
        <dbReference type="ARBA" id="ARBA00022448"/>
    </source>
</evidence>
<sequence>MQQEVNTVLKTSRNLKACQSAEELRCALKIAVRFDENLDMCDCYRPCTETTFEKTVSSRNWPNPAYATLMASAACTSNSSVCATLPDKNQYDLREEFVKLVIHYEDLNYEELTESADYELDQFLSDVGGTIGLWIGLSLLSLFEIIHLFTDVFLYICCAHRRRK</sequence>
<keyword evidence="14" id="KW-1185">Reference proteome</keyword>
<evidence type="ECO:0000256" key="12">
    <source>
        <dbReference type="SAM" id="Phobius"/>
    </source>
</evidence>
<feature type="transmembrane region" description="Helical" evidence="12">
    <location>
        <begin position="131"/>
        <end position="158"/>
    </location>
</feature>
<keyword evidence="5 12" id="KW-1133">Transmembrane helix</keyword>